<feature type="domain" description="TonB-dependent receptor-like beta-barrel" evidence="14">
    <location>
        <begin position="205"/>
        <end position="654"/>
    </location>
</feature>
<dbReference type="GO" id="GO:0009279">
    <property type="term" value="C:cell outer membrane"/>
    <property type="evidence" value="ECO:0007669"/>
    <property type="project" value="UniProtKB-SubCell"/>
</dbReference>
<dbReference type="EMBL" id="FOHZ01000002">
    <property type="protein sequence ID" value="SES87402.1"/>
    <property type="molecule type" value="Genomic_DNA"/>
</dbReference>
<dbReference type="OrthoDB" id="9764669at2"/>
<evidence type="ECO:0000256" key="13">
    <source>
        <dbReference type="SAM" id="SignalP"/>
    </source>
</evidence>
<feature type="signal peptide" evidence="13">
    <location>
        <begin position="1"/>
        <end position="23"/>
    </location>
</feature>
<proteinExistence type="inferred from homology"/>
<evidence type="ECO:0000259" key="14">
    <source>
        <dbReference type="Pfam" id="PF00593"/>
    </source>
</evidence>
<name>A0A1I0A052_9GAMM</name>
<accession>A0A1I0A052</accession>
<dbReference type="InterPro" id="IPR000531">
    <property type="entry name" value="Beta-barrel_TonB"/>
</dbReference>
<reference evidence="17" key="1">
    <citation type="submission" date="2016-10" db="EMBL/GenBank/DDBJ databases">
        <authorList>
            <person name="Varghese N."/>
            <person name="Submissions S."/>
        </authorList>
    </citation>
    <scope>NUCLEOTIDE SEQUENCE [LARGE SCALE GENOMIC DNA]</scope>
    <source>
        <strain evidence="17">CGMCC 1.6489</strain>
    </source>
</reference>
<evidence type="ECO:0000256" key="3">
    <source>
        <dbReference type="ARBA" id="ARBA00022452"/>
    </source>
</evidence>
<evidence type="ECO:0000256" key="12">
    <source>
        <dbReference type="SAM" id="MobiDB-lite"/>
    </source>
</evidence>
<evidence type="ECO:0000256" key="6">
    <source>
        <dbReference type="ARBA" id="ARBA00023065"/>
    </source>
</evidence>
<feature type="region of interest" description="Disordered" evidence="12">
    <location>
        <begin position="213"/>
        <end position="235"/>
    </location>
</feature>
<dbReference type="GO" id="GO:0044718">
    <property type="term" value="P:siderophore transmembrane transport"/>
    <property type="evidence" value="ECO:0007669"/>
    <property type="project" value="TreeGrafter"/>
</dbReference>
<organism evidence="16 17">
    <name type="scientific">Marinobacter segnicrescens</name>
    <dbReference type="NCBI Taxonomy" id="430453"/>
    <lineage>
        <taxon>Bacteria</taxon>
        <taxon>Pseudomonadati</taxon>
        <taxon>Pseudomonadota</taxon>
        <taxon>Gammaproteobacteria</taxon>
        <taxon>Pseudomonadales</taxon>
        <taxon>Marinobacteraceae</taxon>
        <taxon>Marinobacter</taxon>
    </lineage>
</organism>
<dbReference type="CDD" id="cd01347">
    <property type="entry name" value="ligand_gated_channel"/>
    <property type="match status" value="1"/>
</dbReference>
<dbReference type="Pfam" id="PF07715">
    <property type="entry name" value="Plug"/>
    <property type="match status" value="1"/>
</dbReference>
<keyword evidence="16" id="KW-0675">Receptor</keyword>
<dbReference type="InterPro" id="IPR036942">
    <property type="entry name" value="Beta-barrel_TonB_sf"/>
</dbReference>
<feature type="chain" id="PRO_5011692342" evidence="13">
    <location>
        <begin position="24"/>
        <end position="681"/>
    </location>
</feature>
<feature type="domain" description="TonB-dependent receptor plug" evidence="15">
    <location>
        <begin position="44"/>
        <end position="154"/>
    </location>
</feature>
<evidence type="ECO:0000313" key="16">
    <source>
        <dbReference type="EMBL" id="SES87402.1"/>
    </source>
</evidence>
<dbReference type="Pfam" id="PF00593">
    <property type="entry name" value="TonB_dep_Rec_b-barrel"/>
    <property type="match status" value="1"/>
</dbReference>
<dbReference type="STRING" id="430453.SAMN04487962_102137"/>
<dbReference type="Proteomes" id="UP000198762">
    <property type="component" value="Unassembled WGS sequence"/>
</dbReference>
<keyword evidence="2 10" id="KW-0813">Transport</keyword>
<gene>
    <name evidence="16" type="ORF">SAMN04487962_102137</name>
</gene>
<dbReference type="InterPro" id="IPR012910">
    <property type="entry name" value="Plug_dom"/>
</dbReference>
<evidence type="ECO:0000256" key="11">
    <source>
        <dbReference type="RuleBase" id="RU003357"/>
    </source>
</evidence>
<evidence type="ECO:0000259" key="15">
    <source>
        <dbReference type="Pfam" id="PF07715"/>
    </source>
</evidence>
<dbReference type="PROSITE" id="PS52016">
    <property type="entry name" value="TONB_DEPENDENT_REC_3"/>
    <property type="match status" value="1"/>
</dbReference>
<dbReference type="Gene3D" id="2.40.170.20">
    <property type="entry name" value="TonB-dependent receptor, beta-barrel domain"/>
    <property type="match status" value="1"/>
</dbReference>
<sequence length="681" mass="74171">MRRPVTLLASSVALATWGSPLLAQSSPLELGEIVVTASGFEQNISDAPASISVIPGEELRKRSYSDITDAVKNIPGVFVNGGGNAQDITIRGMTEGYTLYLVDGRPVSAGRNINTNGQDGGKQIALPPVSAIERIEVIRGPMSSLYGSEAMGGVINIITKKATDDWSGSITTEYTKSLNDINEDARQVSLYSSGGLIPGLLGLQVNGSWQGTDESHYIGGDDNAESTPDSDRRQGGATLIFTPDDNNEIELGYNRAELEFTHNPGVSIAEADSSGNPNEASTYEYQKEVYVLGHRGTYGNLTLDSYLQRDESERVQDLEKKEEITTLNSQGTWLMGRHIVTFGGQYKYEDLTDETNGLLGTGIPTATRSVDRWIAALFAEVEWGVLDDLSITTGVRYNDDELFGGHWTPRVYANYRLTPEWTFKGGVSTGYKQPSLPEATEGFGRGTGGGGSPAPHPRALIIGNEDLEPETSVSYEAGFVFNSLATDLDASAMVFYTEFDDKIAEDRFCNPGGDRDDPSTWQCAYEGNNYLFLSTRDNIDEASMQGIELSLDYGITPTLTFSSSYTYTDSEQKSGDFEGEPLNKIPKHMANAGLDWQTTERLNLWLDGNYRGETTDYLSRTSMADGTPDYTFVDVGMVYALNDCARVKAGLYNVVDKGVTNDTYGVVLDGRRLNVGLTVDF</sequence>
<comment type="subcellular location">
    <subcellularLocation>
        <location evidence="1 10">Cell outer membrane</location>
        <topology evidence="1 10">Multi-pass membrane protein</topology>
    </subcellularLocation>
</comment>
<keyword evidence="3 10" id="KW-1134">Transmembrane beta strand</keyword>
<evidence type="ECO:0000256" key="5">
    <source>
        <dbReference type="ARBA" id="ARBA00022729"/>
    </source>
</evidence>
<dbReference type="PANTHER" id="PTHR30069:SF53">
    <property type="entry name" value="COLICIN I RECEPTOR-RELATED"/>
    <property type="match status" value="1"/>
</dbReference>
<dbReference type="PANTHER" id="PTHR30069">
    <property type="entry name" value="TONB-DEPENDENT OUTER MEMBRANE RECEPTOR"/>
    <property type="match status" value="1"/>
</dbReference>
<evidence type="ECO:0000256" key="4">
    <source>
        <dbReference type="ARBA" id="ARBA00022692"/>
    </source>
</evidence>
<keyword evidence="9 10" id="KW-0998">Cell outer membrane</keyword>
<keyword evidence="8 10" id="KW-0472">Membrane</keyword>
<evidence type="ECO:0000313" key="17">
    <source>
        <dbReference type="Proteomes" id="UP000198762"/>
    </source>
</evidence>
<dbReference type="RefSeq" id="WP_091848824.1">
    <property type="nucleotide sequence ID" value="NZ_FOHZ01000002.1"/>
</dbReference>
<keyword evidence="17" id="KW-1185">Reference proteome</keyword>
<keyword evidence="5 13" id="KW-0732">Signal</keyword>
<dbReference type="InterPro" id="IPR039426">
    <property type="entry name" value="TonB-dep_rcpt-like"/>
</dbReference>
<protein>
    <submittedName>
        <fullName evidence="16">Outer membrane receptor for ferrienterochelin and colicins</fullName>
    </submittedName>
</protein>
<evidence type="ECO:0000256" key="10">
    <source>
        <dbReference type="PROSITE-ProRule" id="PRU01360"/>
    </source>
</evidence>
<evidence type="ECO:0000256" key="8">
    <source>
        <dbReference type="ARBA" id="ARBA00023136"/>
    </source>
</evidence>
<evidence type="ECO:0000256" key="7">
    <source>
        <dbReference type="ARBA" id="ARBA00023077"/>
    </source>
</evidence>
<evidence type="ECO:0000256" key="1">
    <source>
        <dbReference type="ARBA" id="ARBA00004571"/>
    </source>
</evidence>
<keyword evidence="6" id="KW-0406">Ion transport</keyword>
<dbReference type="InterPro" id="IPR037066">
    <property type="entry name" value="Plug_dom_sf"/>
</dbReference>
<keyword evidence="4 10" id="KW-0812">Transmembrane</keyword>
<comment type="similarity">
    <text evidence="10 11">Belongs to the TonB-dependent receptor family.</text>
</comment>
<dbReference type="GO" id="GO:0015344">
    <property type="term" value="F:siderophore uptake transmembrane transporter activity"/>
    <property type="evidence" value="ECO:0007669"/>
    <property type="project" value="TreeGrafter"/>
</dbReference>
<keyword evidence="7 11" id="KW-0798">TonB box</keyword>
<dbReference type="AlphaFoldDB" id="A0A1I0A052"/>
<evidence type="ECO:0000256" key="9">
    <source>
        <dbReference type="ARBA" id="ARBA00023237"/>
    </source>
</evidence>
<dbReference type="SUPFAM" id="SSF56935">
    <property type="entry name" value="Porins"/>
    <property type="match status" value="1"/>
</dbReference>
<dbReference type="Gene3D" id="2.170.130.10">
    <property type="entry name" value="TonB-dependent receptor, plug domain"/>
    <property type="match status" value="1"/>
</dbReference>
<evidence type="ECO:0000256" key="2">
    <source>
        <dbReference type="ARBA" id="ARBA00022448"/>
    </source>
</evidence>